<keyword evidence="2" id="KW-1185">Reference proteome</keyword>
<accession>A0A5M3T9J1</accession>
<organism evidence="1 2">
    <name type="scientific">Limnospira platensis NIES-46</name>
    <dbReference type="NCBI Taxonomy" id="1236695"/>
    <lineage>
        <taxon>Bacteria</taxon>
        <taxon>Bacillati</taxon>
        <taxon>Cyanobacteriota</taxon>
        <taxon>Cyanophyceae</taxon>
        <taxon>Oscillatoriophycideae</taxon>
        <taxon>Oscillatoriales</taxon>
        <taxon>Sirenicapillariaceae</taxon>
        <taxon>Limnospira</taxon>
    </lineage>
</organism>
<name>A0A5M3T9J1_LIMPL</name>
<proteinExistence type="predicted"/>
<dbReference type="RefSeq" id="WP_014277166.1">
    <property type="nucleotide sequence ID" value="NZ_BIMW01000089.1"/>
</dbReference>
<evidence type="ECO:0000313" key="1">
    <source>
        <dbReference type="EMBL" id="GCE94059.1"/>
    </source>
</evidence>
<reference evidence="1 2" key="1">
    <citation type="journal article" date="2019" name="J Genomics">
        <title>The Draft Genome of a Hydrogen-producing Cyanobacterium, Arthrospira platensis NIES-46.</title>
        <authorList>
            <person name="Suzuki S."/>
            <person name="Yamaguchi H."/>
            <person name="Kawachi M."/>
        </authorList>
    </citation>
    <scope>NUCLEOTIDE SEQUENCE [LARGE SCALE GENOMIC DNA]</scope>
    <source>
        <strain evidence="1 2">NIES-46</strain>
    </source>
</reference>
<protein>
    <submittedName>
        <fullName evidence="1">Uncharacterized protein</fullName>
    </submittedName>
</protein>
<evidence type="ECO:0000313" key="2">
    <source>
        <dbReference type="Proteomes" id="UP000326169"/>
    </source>
</evidence>
<sequence>MARYTAFFVIAINIEDAREILIDIMESCNLDLIYQTPSSLIAREAIGQVSISQLVTLEVVFDTATSTDTEIKMTVVLKNEELPLQPDNHCRQMFELVSEIMINHRQWVLLESMTL</sequence>
<dbReference type="Proteomes" id="UP000326169">
    <property type="component" value="Unassembled WGS sequence"/>
</dbReference>
<comment type="caution">
    <text evidence="1">The sequence shown here is derived from an EMBL/GenBank/DDBJ whole genome shotgun (WGS) entry which is preliminary data.</text>
</comment>
<gene>
    <name evidence="1" type="ORF">NIES46_21110</name>
</gene>
<dbReference type="GeneID" id="301682967"/>
<dbReference type="EMBL" id="BIMW01000089">
    <property type="protein sequence ID" value="GCE94059.1"/>
    <property type="molecule type" value="Genomic_DNA"/>
</dbReference>